<dbReference type="PANTHER" id="PTHR11022:SF41">
    <property type="entry name" value="PEPTIDOGLYCAN-RECOGNITION PROTEIN LC-RELATED"/>
    <property type="match status" value="1"/>
</dbReference>
<reference evidence="4 5" key="1">
    <citation type="submission" date="2018-06" db="EMBL/GenBank/DDBJ databases">
        <authorList>
            <consortium name="Pathogen Informatics"/>
            <person name="Doyle S."/>
        </authorList>
    </citation>
    <scope>NUCLEOTIDE SEQUENCE [LARGE SCALE GENOMIC DNA]</scope>
    <source>
        <strain evidence="4 5">NCTC1542</strain>
    </source>
</reference>
<dbReference type="PANTHER" id="PTHR11022">
    <property type="entry name" value="PEPTIDOGLYCAN RECOGNITION PROTEIN"/>
    <property type="match status" value="1"/>
</dbReference>
<dbReference type="SUPFAM" id="SSF55846">
    <property type="entry name" value="N-acetylmuramoyl-L-alanine amidase-like"/>
    <property type="match status" value="1"/>
</dbReference>
<feature type="compositionally biased region" description="Low complexity" evidence="2">
    <location>
        <begin position="359"/>
        <end position="370"/>
    </location>
</feature>
<feature type="compositionally biased region" description="Low complexity" evidence="2">
    <location>
        <begin position="490"/>
        <end position="516"/>
    </location>
</feature>
<evidence type="ECO:0000313" key="4">
    <source>
        <dbReference type="EMBL" id="SUA03031.1"/>
    </source>
</evidence>
<feature type="domain" description="Peptidoglycan recognition protein family" evidence="3">
    <location>
        <begin position="195"/>
        <end position="343"/>
    </location>
</feature>
<feature type="region of interest" description="Disordered" evidence="2">
    <location>
        <begin position="342"/>
        <end position="556"/>
    </location>
</feature>
<dbReference type="GO" id="GO:0008745">
    <property type="term" value="F:N-acetylmuramoyl-L-alanine amidase activity"/>
    <property type="evidence" value="ECO:0007669"/>
    <property type="project" value="InterPro"/>
</dbReference>
<evidence type="ECO:0000259" key="3">
    <source>
        <dbReference type="SMART" id="SM00701"/>
    </source>
</evidence>
<dbReference type="GO" id="GO:0008270">
    <property type="term" value="F:zinc ion binding"/>
    <property type="evidence" value="ECO:0007669"/>
    <property type="project" value="InterPro"/>
</dbReference>
<dbReference type="AlphaFoldDB" id="A0A378UZQ6"/>
<sequence>MQSRRSAPSILFTALAATVVIVPWAISGSDSSEQHHAESAAPLLTQQPLDNLAVGESIREIHQDTPFSMVALTSPDLRGTSARVRARKDDGSWGPWYQAENLDGVGADTPGPRGTEPVFVGRTTAVQIAVTRAPRAATPPPPGKPAKSGPALGYVPANVEAPIGQNVTAVLISPPQSPVDVGPLPTAAINPGQPPTIISRAQWGADESMRCGNTVYDKGIRAGIVHHTAGSNDYAPEDSAGIIRSIYEYHTRELGWCDIAYNAMVDKYGQVFEGRAGGMDKPVEGSHTGGFNIDTWGVAMLGDFDVVPPTEIQVRNTGRLLGWRLGLDRVDPHGTVVLTSAGGSFTHFPAEPPRPCPRSSPTATSASPIAPATPPTPRWTGSATSRPGSTNRPAPPTSPTRCAAVPSTTAGRRRAGRTECWATRPRPRPPVKETRATPPSSTAPCTGRRTAAPSPSPVPSMRRGERSASSAEYSACRPVPKSPNPSGSCRTSSTARSTSTARRAPSPASSTVSPSSWNRPHPINSRCSWSASPDHLTVRTTSVPEPGPPRPRSWSR</sequence>
<gene>
    <name evidence="4" type="ORF">NCTC1542_04511</name>
</gene>
<protein>
    <submittedName>
        <fullName evidence="4">LGFP repeat-containing protein</fullName>
    </submittedName>
</protein>
<evidence type="ECO:0000256" key="1">
    <source>
        <dbReference type="ARBA" id="ARBA00007553"/>
    </source>
</evidence>
<dbReference type="InterPro" id="IPR002502">
    <property type="entry name" value="Amidase_domain"/>
</dbReference>
<dbReference type="Proteomes" id="UP000255389">
    <property type="component" value="Unassembled WGS sequence"/>
</dbReference>
<dbReference type="SMART" id="SM00701">
    <property type="entry name" value="PGRP"/>
    <property type="match status" value="1"/>
</dbReference>
<dbReference type="Pfam" id="PF01510">
    <property type="entry name" value="Amidase_2"/>
    <property type="match status" value="1"/>
</dbReference>
<comment type="similarity">
    <text evidence="1">Belongs to the N-acetylmuramoyl-L-alanine amidase 2 family.</text>
</comment>
<accession>A0A378UZQ6</accession>
<feature type="compositionally biased region" description="Pro residues" evidence="2">
    <location>
        <begin position="545"/>
        <end position="556"/>
    </location>
</feature>
<evidence type="ECO:0000256" key="2">
    <source>
        <dbReference type="SAM" id="MobiDB-lite"/>
    </source>
</evidence>
<feature type="compositionally biased region" description="Polar residues" evidence="2">
    <location>
        <begin position="379"/>
        <end position="392"/>
    </location>
</feature>
<dbReference type="InterPro" id="IPR006619">
    <property type="entry name" value="PGRP_domain_met/bac"/>
</dbReference>
<name>A0A378UZQ6_MYCFO</name>
<dbReference type="EMBL" id="UGQY01000004">
    <property type="protein sequence ID" value="SUA03031.1"/>
    <property type="molecule type" value="Genomic_DNA"/>
</dbReference>
<dbReference type="CDD" id="cd06583">
    <property type="entry name" value="PGRP"/>
    <property type="match status" value="1"/>
</dbReference>
<organism evidence="4 5">
    <name type="scientific">Mycolicibacterium fortuitum</name>
    <name type="common">Mycobacterium fortuitum</name>
    <dbReference type="NCBI Taxonomy" id="1766"/>
    <lineage>
        <taxon>Bacteria</taxon>
        <taxon>Bacillati</taxon>
        <taxon>Actinomycetota</taxon>
        <taxon>Actinomycetes</taxon>
        <taxon>Mycobacteriales</taxon>
        <taxon>Mycobacteriaceae</taxon>
        <taxon>Mycolicibacterium</taxon>
    </lineage>
</organism>
<proteinExistence type="inferred from homology"/>
<evidence type="ECO:0000313" key="5">
    <source>
        <dbReference type="Proteomes" id="UP000255389"/>
    </source>
</evidence>
<dbReference type="InterPro" id="IPR015510">
    <property type="entry name" value="PGRP"/>
</dbReference>
<dbReference type="InterPro" id="IPR036505">
    <property type="entry name" value="Amidase/PGRP_sf"/>
</dbReference>
<dbReference type="Gene3D" id="3.40.80.10">
    <property type="entry name" value="Peptidoglycan recognition protein-like"/>
    <property type="match status" value="1"/>
</dbReference>
<dbReference type="GO" id="GO:0009253">
    <property type="term" value="P:peptidoglycan catabolic process"/>
    <property type="evidence" value="ECO:0007669"/>
    <property type="project" value="InterPro"/>
</dbReference>